<name>A0A1F8ADG2_9EURO</name>
<dbReference type="PANTHER" id="PTHR36182">
    <property type="entry name" value="PROTEIN, PUTATIVE (AFU_ORTHOLOGUE AFUA_6G10930)-RELATED"/>
    <property type="match status" value="1"/>
</dbReference>
<feature type="region of interest" description="Disordered" evidence="1">
    <location>
        <begin position="40"/>
        <end position="60"/>
    </location>
</feature>
<feature type="signal peptide" evidence="2">
    <location>
        <begin position="1"/>
        <end position="19"/>
    </location>
</feature>
<keyword evidence="4" id="KW-1185">Reference proteome</keyword>
<protein>
    <submittedName>
        <fullName evidence="3">Endoglucanase</fullName>
    </submittedName>
</protein>
<dbReference type="OrthoDB" id="2342176at2759"/>
<evidence type="ECO:0000256" key="2">
    <source>
        <dbReference type="SAM" id="SignalP"/>
    </source>
</evidence>
<dbReference type="Gene3D" id="2.70.50.70">
    <property type="match status" value="1"/>
</dbReference>
<gene>
    <name evidence="3" type="ORF">ABOM_001888</name>
</gene>
<feature type="chain" id="PRO_5009534810" evidence="2">
    <location>
        <begin position="20"/>
        <end position="250"/>
    </location>
</feature>
<evidence type="ECO:0000313" key="4">
    <source>
        <dbReference type="Proteomes" id="UP000179179"/>
    </source>
</evidence>
<evidence type="ECO:0000256" key="1">
    <source>
        <dbReference type="SAM" id="MobiDB-lite"/>
    </source>
</evidence>
<keyword evidence="2" id="KW-0732">Signal</keyword>
<dbReference type="RefSeq" id="XP_022393439.1">
    <property type="nucleotide sequence ID" value="XM_022529018.1"/>
</dbReference>
<sequence>MHFTAYIVAAIATASTALAHMEMVHPYPLRSQFDPKNDWSNIDYDNTSPLEPNGKSHQSPRLIPYPLRGSRAGPNNGFQYTGSNFPCRGHHKNTAWRTVANYTAGQSDSMKLAPGNNHHGGSCQISLSYDNGETFRVIESYMGGCPLKLEWDFEIPSFAPSGQALFAWSWFNIEGNREMYMNCAQVEIEGGSGSATEFDQLPEIFTANIGNGCSTVEGKETVFAHPGDSVGYAGKVSPGDAPFPKCGGNA</sequence>
<comment type="caution">
    <text evidence="3">The sequence shown here is derived from an EMBL/GenBank/DDBJ whole genome shotgun (WGS) entry which is preliminary data.</text>
</comment>
<accession>A0A1F8ADG2</accession>
<evidence type="ECO:0000313" key="3">
    <source>
        <dbReference type="EMBL" id="OGM49722.1"/>
    </source>
</evidence>
<organism evidence="3 4">
    <name type="scientific">Aspergillus bombycis</name>
    <dbReference type="NCBI Taxonomy" id="109264"/>
    <lineage>
        <taxon>Eukaryota</taxon>
        <taxon>Fungi</taxon>
        <taxon>Dikarya</taxon>
        <taxon>Ascomycota</taxon>
        <taxon>Pezizomycotina</taxon>
        <taxon>Eurotiomycetes</taxon>
        <taxon>Eurotiomycetidae</taxon>
        <taxon>Eurotiales</taxon>
        <taxon>Aspergillaceae</taxon>
        <taxon>Aspergillus</taxon>
    </lineage>
</organism>
<dbReference type="AlphaFoldDB" id="A0A1F8ADG2"/>
<dbReference type="Proteomes" id="UP000179179">
    <property type="component" value="Unassembled WGS sequence"/>
</dbReference>
<reference evidence="3 4" key="1">
    <citation type="journal article" date="2016" name="Genome Biol. Evol.">
        <title>Draft genome sequence of an aflatoxigenic Aspergillus species, A. bombycis.</title>
        <authorList>
            <person name="Moore G.G."/>
            <person name="Mack B.M."/>
            <person name="Beltz S.B."/>
            <person name="Gilbert M.K."/>
        </authorList>
    </citation>
    <scope>NUCLEOTIDE SEQUENCE [LARGE SCALE GENOMIC DNA]</scope>
    <source>
        <strain evidence="4">NRRL 26010</strain>
    </source>
</reference>
<proteinExistence type="predicted"/>
<dbReference type="GeneID" id="34445278"/>
<dbReference type="EMBL" id="LYCR01000007">
    <property type="protein sequence ID" value="OGM49722.1"/>
    <property type="molecule type" value="Genomic_DNA"/>
</dbReference>
<dbReference type="PANTHER" id="PTHR36182:SF1">
    <property type="entry name" value="PROTEIN, PUTATIVE (AFU_ORTHOLOGUE AFUA_6G10930)-RELATED"/>
    <property type="match status" value="1"/>
</dbReference>
<feature type="compositionally biased region" description="Polar residues" evidence="1">
    <location>
        <begin position="40"/>
        <end position="59"/>
    </location>
</feature>
<dbReference type="STRING" id="109264.A0A1F8ADG2"/>